<feature type="coiled-coil region" evidence="1">
    <location>
        <begin position="39"/>
        <end position="66"/>
    </location>
</feature>
<dbReference type="EMBL" id="BK015012">
    <property type="protein sequence ID" value="DAD87029.1"/>
    <property type="molecule type" value="Genomic_DNA"/>
</dbReference>
<keyword evidence="1" id="KW-0175">Coiled coil</keyword>
<protein>
    <submittedName>
        <fullName evidence="2">Nuclear pore complex component</fullName>
    </submittedName>
</protein>
<organism evidence="2">
    <name type="scientific">Myoviridae sp. ctRRy11</name>
    <dbReference type="NCBI Taxonomy" id="2826651"/>
    <lineage>
        <taxon>Viruses</taxon>
        <taxon>Duplodnaviria</taxon>
        <taxon>Heunggongvirae</taxon>
        <taxon>Uroviricota</taxon>
        <taxon>Caudoviricetes</taxon>
    </lineage>
</organism>
<sequence length="69" mass="7957">MLDLEAKISDLNLTPSEKRLFGLSLGEAIAKFYKDETNLKAFQKEEENLKKEVKRLEAKRDSGKKEQKS</sequence>
<evidence type="ECO:0000313" key="2">
    <source>
        <dbReference type="EMBL" id="DAD87029.1"/>
    </source>
</evidence>
<accession>A0A8S5MXA0</accession>
<reference evidence="2" key="1">
    <citation type="journal article" date="2021" name="Proc. Natl. Acad. Sci. U.S.A.">
        <title>A Catalog of Tens of Thousands of Viruses from Human Metagenomes Reveals Hidden Associations with Chronic Diseases.</title>
        <authorList>
            <person name="Tisza M.J."/>
            <person name="Buck C.B."/>
        </authorList>
    </citation>
    <scope>NUCLEOTIDE SEQUENCE</scope>
    <source>
        <strain evidence="2">CtRRy11</strain>
    </source>
</reference>
<evidence type="ECO:0000256" key="1">
    <source>
        <dbReference type="SAM" id="Coils"/>
    </source>
</evidence>
<proteinExistence type="predicted"/>
<name>A0A8S5MXA0_9CAUD</name>